<organism evidence="1 2">
    <name type="scientific">Araneus ventricosus</name>
    <name type="common">Orbweaver spider</name>
    <name type="synonym">Epeira ventricosa</name>
    <dbReference type="NCBI Taxonomy" id="182803"/>
    <lineage>
        <taxon>Eukaryota</taxon>
        <taxon>Metazoa</taxon>
        <taxon>Ecdysozoa</taxon>
        <taxon>Arthropoda</taxon>
        <taxon>Chelicerata</taxon>
        <taxon>Arachnida</taxon>
        <taxon>Araneae</taxon>
        <taxon>Araneomorphae</taxon>
        <taxon>Entelegynae</taxon>
        <taxon>Araneoidea</taxon>
        <taxon>Araneidae</taxon>
        <taxon>Araneus</taxon>
    </lineage>
</organism>
<comment type="caution">
    <text evidence="1">The sequence shown here is derived from an EMBL/GenBank/DDBJ whole genome shotgun (WGS) entry which is preliminary data.</text>
</comment>
<proteinExistence type="predicted"/>
<reference evidence="1 2" key="1">
    <citation type="journal article" date="2019" name="Sci. Rep.">
        <title>Orb-weaving spider Araneus ventricosus genome elucidates the spidroin gene catalogue.</title>
        <authorList>
            <person name="Kono N."/>
            <person name="Nakamura H."/>
            <person name="Ohtoshi R."/>
            <person name="Moran D.A.P."/>
            <person name="Shinohara A."/>
            <person name="Yoshida Y."/>
            <person name="Fujiwara M."/>
            <person name="Mori M."/>
            <person name="Tomita M."/>
            <person name="Arakawa K."/>
        </authorList>
    </citation>
    <scope>NUCLEOTIDE SEQUENCE [LARGE SCALE GENOMIC DNA]</scope>
</reference>
<dbReference type="EMBL" id="BGPR01002338">
    <property type="protein sequence ID" value="GBM71850.1"/>
    <property type="molecule type" value="Genomic_DNA"/>
</dbReference>
<evidence type="ECO:0000313" key="1">
    <source>
        <dbReference type="EMBL" id="GBM71850.1"/>
    </source>
</evidence>
<dbReference type="Proteomes" id="UP000499080">
    <property type="component" value="Unassembled WGS sequence"/>
</dbReference>
<name>A0A4Y2I2T7_ARAVE</name>
<accession>A0A4Y2I2T7</accession>
<evidence type="ECO:0000313" key="2">
    <source>
        <dbReference type="Proteomes" id="UP000499080"/>
    </source>
</evidence>
<dbReference type="AlphaFoldDB" id="A0A4Y2I2T7"/>
<sequence length="103" mass="11085">MTGSSQVWSPDLGDKLSDHLGNLVVDPLGTTLEFRPQCELGSGELSAIERAVIVGTSYLLIVCVVKYQSAELLLPVNCCLFTLLICARTIVSCTCATCFPVYL</sequence>
<protein>
    <submittedName>
        <fullName evidence="1">Uncharacterized protein</fullName>
    </submittedName>
</protein>
<gene>
    <name evidence="1" type="ORF">AVEN_159967_1</name>
</gene>
<keyword evidence="2" id="KW-1185">Reference proteome</keyword>